<name>A0A1J5QWK5_9ZZZZ</name>
<protein>
    <submittedName>
        <fullName evidence="2">Histone deacetylase-like amidohydrolase</fullName>
        <ecNumber evidence="2">3.5.1.-</ecNumber>
    </submittedName>
</protein>
<feature type="domain" description="Histone deacetylase" evidence="1">
    <location>
        <begin position="20"/>
        <end position="308"/>
    </location>
</feature>
<dbReference type="InterPro" id="IPR037138">
    <property type="entry name" value="His_deacetylse_dom_sf"/>
</dbReference>
<reference evidence="2" key="1">
    <citation type="submission" date="2016-10" db="EMBL/GenBank/DDBJ databases">
        <title>Sequence of Gallionella enrichment culture.</title>
        <authorList>
            <person name="Poehlein A."/>
            <person name="Muehling M."/>
            <person name="Daniel R."/>
        </authorList>
    </citation>
    <scope>NUCLEOTIDE SEQUENCE</scope>
</reference>
<dbReference type="GO" id="GO:0004407">
    <property type="term" value="F:histone deacetylase activity"/>
    <property type="evidence" value="ECO:0007669"/>
    <property type="project" value="TreeGrafter"/>
</dbReference>
<gene>
    <name evidence="2" type="primary">hdaH_8</name>
    <name evidence="2" type="ORF">GALL_300470</name>
</gene>
<dbReference type="PRINTS" id="PR01270">
    <property type="entry name" value="HDASUPER"/>
</dbReference>
<dbReference type="CDD" id="cd11599">
    <property type="entry name" value="HDAC_classII_2"/>
    <property type="match status" value="1"/>
</dbReference>
<proteinExistence type="predicted"/>
<evidence type="ECO:0000313" key="2">
    <source>
        <dbReference type="EMBL" id="OIQ88081.1"/>
    </source>
</evidence>
<dbReference type="PANTHER" id="PTHR10625">
    <property type="entry name" value="HISTONE DEACETYLASE HDAC1-RELATED"/>
    <property type="match status" value="1"/>
</dbReference>
<dbReference type="InterPro" id="IPR000286">
    <property type="entry name" value="HDACs"/>
</dbReference>
<accession>A0A1J5QWK5</accession>
<dbReference type="AlphaFoldDB" id="A0A1J5QWK5"/>
<dbReference type="Gene3D" id="3.40.800.20">
    <property type="entry name" value="Histone deacetylase domain"/>
    <property type="match status" value="1"/>
</dbReference>
<dbReference type="Pfam" id="PF00850">
    <property type="entry name" value="Hist_deacetyl"/>
    <property type="match status" value="1"/>
</dbReference>
<dbReference type="InterPro" id="IPR023801">
    <property type="entry name" value="His_deacetylse_dom"/>
</dbReference>
<dbReference type="GO" id="GO:0016787">
    <property type="term" value="F:hydrolase activity"/>
    <property type="evidence" value="ECO:0007669"/>
    <property type="project" value="UniProtKB-KW"/>
</dbReference>
<evidence type="ECO:0000259" key="1">
    <source>
        <dbReference type="Pfam" id="PF00850"/>
    </source>
</evidence>
<dbReference type="EMBL" id="MLJW01000389">
    <property type="protein sequence ID" value="OIQ88081.1"/>
    <property type="molecule type" value="Genomic_DNA"/>
</dbReference>
<sequence length="312" mass="33358">MTTLLLTHPACLEHDTGEYHPECAERLKAITHILEHEDFSFLLRDEAPRATGAQLLRAHPQSYIDHIFDCVPAKGEEFQIDDDTFMSAGTGEAALRSAGAACAAVDEVATGKVRNAFCAVRPPGHHAEKEQAMGFCFFSNAAIAALHARDVYGFKRVAVVDFDVHHGNGTQQILWDEPGMFYGSTHQQDAFPYSGAEGETGAAGGAVVVNVPLPAGTASADFRAAYNDVVLPKLRSFAPDFLIISAGFDAHAADPMAHLRVLVSDFDWLARQLVDIAGESAGGRVVSILEGGYDPRALATCVAGHIRVLMGA</sequence>
<keyword evidence="2" id="KW-0378">Hydrolase</keyword>
<comment type="caution">
    <text evidence="2">The sequence shown here is derived from an EMBL/GenBank/DDBJ whole genome shotgun (WGS) entry which is preliminary data.</text>
</comment>
<organism evidence="2">
    <name type="scientific">mine drainage metagenome</name>
    <dbReference type="NCBI Taxonomy" id="410659"/>
    <lineage>
        <taxon>unclassified sequences</taxon>
        <taxon>metagenomes</taxon>
        <taxon>ecological metagenomes</taxon>
    </lineage>
</organism>
<dbReference type="GO" id="GO:0040029">
    <property type="term" value="P:epigenetic regulation of gene expression"/>
    <property type="evidence" value="ECO:0007669"/>
    <property type="project" value="TreeGrafter"/>
</dbReference>
<dbReference type="PANTHER" id="PTHR10625:SF10">
    <property type="entry name" value="HISTONE DEACETYLASE HDAC1"/>
    <property type="match status" value="1"/>
</dbReference>
<dbReference type="SUPFAM" id="SSF52768">
    <property type="entry name" value="Arginase/deacetylase"/>
    <property type="match status" value="1"/>
</dbReference>
<dbReference type="EC" id="3.5.1.-" evidence="2"/>
<dbReference type="InterPro" id="IPR023696">
    <property type="entry name" value="Ureohydrolase_dom_sf"/>
</dbReference>